<evidence type="ECO:0000256" key="2">
    <source>
        <dbReference type="ARBA" id="ARBA00022741"/>
    </source>
</evidence>
<keyword evidence="3 7" id="KW-0067">ATP-binding</keyword>
<keyword evidence="4 8" id="KW-0175">Coiled coil</keyword>
<feature type="region of interest" description="Disordered" evidence="9">
    <location>
        <begin position="2058"/>
        <end position="2176"/>
    </location>
</feature>
<feature type="coiled-coil region" evidence="8">
    <location>
        <begin position="974"/>
        <end position="1494"/>
    </location>
</feature>
<feature type="coiled-coil region" evidence="8">
    <location>
        <begin position="341"/>
        <end position="387"/>
    </location>
</feature>
<dbReference type="PROSITE" id="PS50067">
    <property type="entry name" value="KINESIN_MOTOR_2"/>
    <property type="match status" value="1"/>
</dbReference>
<feature type="coiled-coil region" evidence="8">
    <location>
        <begin position="856"/>
        <end position="897"/>
    </location>
</feature>
<dbReference type="OrthoDB" id="3176171at2759"/>
<dbReference type="InterPro" id="IPR036961">
    <property type="entry name" value="Kinesin_motor_dom_sf"/>
</dbReference>
<feature type="coiled-coil region" evidence="8">
    <location>
        <begin position="1854"/>
        <end position="1981"/>
    </location>
</feature>
<dbReference type="PANTHER" id="PTHR47968:SF75">
    <property type="entry name" value="CENTROMERE-ASSOCIATED PROTEIN E"/>
    <property type="match status" value="1"/>
</dbReference>
<dbReference type="PRINTS" id="PR00380">
    <property type="entry name" value="KINESINHEAVY"/>
</dbReference>
<feature type="coiled-coil region" evidence="8">
    <location>
        <begin position="2020"/>
        <end position="2047"/>
    </location>
</feature>
<keyword evidence="5 7" id="KW-0505">Motor protein</keyword>
<reference evidence="11" key="1">
    <citation type="submission" date="2021-11" db="EMBL/GenBank/DDBJ databases">
        <authorList>
            <person name="Schell T."/>
        </authorList>
    </citation>
    <scope>NUCLEOTIDE SEQUENCE</scope>
    <source>
        <strain evidence="11">M5</strain>
    </source>
</reference>
<proteinExistence type="inferred from homology"/>
<name>A0A8J2W3E9_9CRUS</name>
<feature type="coiled-coil region" evidence="8">
    <location>
        <begin position="708"/>
        <end position="749"/>
    </location>
</feature>
<dbReference type="Pfam" id="PF00225">
    <property type="entry name" value="Kinesin"/>
    <property type="match status" value="1"/>
</dbReference>
<feature type="coiled-coil region" evidence="8">
    <location>
        <begin position="531"/>
        <end position="558"/>
    </location>
</feature>
<dbReference type="InterPro" id="IPR019821">
    <property type="entry name" value="Kinesin_motor_CS"/>
</dbReference>
<keyword evidence="2 7" id="KW-0547">Nucleotide-binding</keyword>
<evidence type="ECO:0000256" key="8">
    <source>
        <dbReference type="SAM" id="Coils"/>
    </source>
</evidence>
<evidence type="ECO:0000313" key="11">
    <source>
        <dbReference type="EMBL" id="CAH0103536.1"/>
    </source>
</evidence>
<feature type="compositionally biased region" description="Basic and acidic residues" evidence="9">
    <location>
        <begin position="2157"/>
        <end position="2169"/>
    </location>
</feature>
<dbReference type="GO" id="GO:0005524">
    <property type="term" value="F:ATP binding"/>
    <property type="evidence" value="ECO:0007669"/>
    <property type="project" value="UniProtKB-UniRule"/>
</dbReference>
<feature type="binding site" evidence="7">
    <location>
        <begin position="86"/>
        <end position="93"/>
    </location>
    <ligand>
        <name>ATP</name>
        <dbReference type="ChEBI" id="CHEBI:30616"/>
    </ligand>
</feature>
<dbReference type="GO" id="GO:0008017">
    <property type="term" value="F:microtubule binding"/>
    <property type="evidence" value="ECO:0007669"/>
    <property type="project" value="InterPro"/>
</dbReference>
<evidence type="ECO:0000256" key="5">
    <source>
        <dbReference type="ARBA" id="ARBA00023175"/>
    </source>
</evidence>
<evidence type="ECO:0000313" key="12">
    <source>
        <dbReference type="Proteomes" id="UP000789390"/>
    </source>
</evidence>
<dbReference type="InterPro" id="IPR027417">
    <property type="entry name" value="P-loop_NTPase"/>
</dbReference>
<feature type="domain" description="Kinesin motor" evidence="10">
    <location>
        <begin position="4"/>
        <end position="325"/>
    </location>
</feature>
<dbReference type="GO" id="GO:0007018">
    <property type="term" value="P:microtubule-based movement"/>
    <property type="evidence" value="ECO:0007669"/>
    <property type="project" value="InterPro"/>
</dbReference>
<evidence type="ECO:0000256" key="7">
    <source>
        <dbReference type="PROSITE-ProRule" id="PRU00283"/>
    </source>
</evidence>
<dbReference type="InterPro" id="IPR001752">
    <property type="entry name" value="Kinesin_motor_dom"/>
</dbReference>
<dbReference type="SUPFAM" id="SSF52540">
    <property type="entry name" value="P-loop containing nucleoside triphosphate hydrolases"/>
    <property type="match status" value="1"/>
</dbReference>
<dbReference type="Proteomes" id="UP000789390">
    <property type="component" value="Unassembled WGS sequence"/>
</dbReference>
<dbReference type="GO" id="GO:0000278">
    <property type="term" value="P:mitotic cell cycle"/>
    <property type="evidence" value="ECO:0007669"/>
    <property type="project" value="TreeGrafter"/>
</dbReference>
<evidence type="ECO:0000256" key="1">
    <source>
        <dbReference type="ARBA" id="ARBA00004245"/>
    </source>
</evidence>
<keyword evidence="6" id="KW-0963">Cytoplasm</keyword>
<comment type="subcellular location">
    <subcellularLocation>
        <location evidence="1">Cytoplasm</location>
        <location evidence="1">Cytoskeleton</location>
    </subcellularLocation>
</comment>
<feature type="coiled-coil region" evidence="8">
    <location>
        <begin position="1669"/>
        <end position="1773"/>
    </location>
</feature>
<dbReference type="GO" id="GO:0005874">
    <property type="term" value="C:microtubule"/>
    <property type="evidence" value="ECO:0007669"/>
    <property type="project" value="TreeGrafter"/>
</dbReference>
<feature type="coiled-coil region" evidence="8">
    <location>
        <begin position="1526"/>
        <end position="1553"/>
    </location>
</feature>
<dbReference type="PANTHER" id="PTHR47968">
    <property type="entry name" value="CENTROMERE PROTEIN E"/>
    <property type="match status" value="1"/>
</dbReference>
<feature type="compositionally biased region" description="Polar residues" evidence="9">
    <location>
        <begin position="2106"/>
        <end position="2120"/>
    </location>
</feature>
<evidence type="ECO:0000256" key="9">
    <source>
        <dbReference type="SAM" id="MobiDB-lite"/>
    </source>
</evidence>
<dbReference type="FunFam" id="3.40.850.10:FF:000177">
    <property type="entry name" value="Kinesin-like protein"/>
    <property type="match status" value="1"/>
</dbReference>
<protein>
    <recommendedName>
        <fullName evidence="10">Kinesin motor domain-containing protein</fullName>
    </recommendedName>
</protein>
<gene>
    <name evidence="11" type="ORF">DGAL_LOCUS6110</name>
</gene>
<comment type="similarity">
    <text evidence="7">Belongs to the TRAFAC class myosin-kinesin ATPase superfamily. Kinesin family.</text>
</comment>
<dbReference type="SMART" id="SM00129">
    <property type="entry name" value="KISc"/>
    <property type="match status" value="1"/>
</dbReference>
<accession>A0A8J2W3E9</accession>
<comment type="caution">
    <text evidence="11">The sequence shown here is derived from an EMBL/GenBank/DDBJ whole genome shotgun (WGS) entry which is preliminary data.</text>
</comment>
<dbReference type="PROSITE" id="PS00411">
    <property type="entry name" value="KINESIN_MOTOR_1"/>
    <property type="match status" value="1"/>
</dbReference>
<evidence type="ECO:0000259" key="10">
    <source>
        <dbReference type="PROSITE" id="PS50067"/>
    </source>
</evidence>
<keyword evidence="6" id="KW-0206">Cytoskeleton</keyword>
<evidence type="ECO:0000256" key="3">
    <source>
        <dbReference type="ARBA" id="ARBA00022840"/>
    </source>
</evidence>
<evidence type="ECO:0000256" key="6">
    <source>
        <dbReference type="ARBA" id="ARBA00023212"/>
    </source>
</evidence>
<keyword evidence="12" id="KW-1185">Reference proteome</keyword>
<dbReference type="Gene3D" id="3.40.850.10">
    <property type="entry name" value="Kinesin motor domain"/>
    <property type="match status" value="1"/>
</dbReference>
<dbReference type="GO" id="GO:0003777">
    <property type="term" value="F:microtubule motor activity"/>
    <property type="evidence" value="ECO:0007669"/>
    <property type="project" value="InterPro"/>
</dbReference>
<organism evidence="11 12">
    <name type="scientific">Daphnia galeata</name>
    <dbReference type="NCBI Taxonomy" id="27404"/>
    <lineage>
        <taxon>Eukaryota</taxon>
        <taxon>Metazoa</taxon>
        <taxon>Ecdysozoa</taxon>
        <taxon>Arthropoda</taxon>
        <taxon>Crustacea</taxon>
        <taxon>Branchiopoda</taxon>
        <taxon>Diplostraca</taxon>
        <taxon>Cladocera</taxon>
        <taxon>Anomopoda</taxon>
        <taxon>Daphniidae</taxon>
        <taxon>Daphnia</taxon>
    </lineage>
</organism>
<sequence>MADKIQVAVRVRPVLLQKKDVEIHWSWSAGMVFQSEPGTQKRIGNPYLFDQVFGTETQNYQIFTKLVQPLIDSAMNGFNVTVLAYGQTASGKTYTMMGSQKELGIVQLAVDRIFTLIEQNPERAFLLRCSYIEIYNETISDLLSSTHQKLKVQELAEGNVVVHNLIETNVNTSDAVLKLMQQGNKQRKVGGTSMNERSSRSHTIFRIIVESVPRDEADRSDAAVIVSHINLVDLAGSEKASQTNATGDRFREGCAINTSLSALSLVIKQLSEGEGFVNFRDSKLTHILRASLGGNARTAIICNVTPTVLDETSSTLKFACSAKAVQNQPHVNEVLSDQALLRKYNNYIKDLERKLKEKELEKKPEAIEEMQRLLQEKDMKINELKEQLVVSSDVASGRPDCSLTAAQRSLRRMTWGGNRLKQGLNLLAPTIFEVNSPPVPCSEKVSRTVAQVFASRLRTSNTSQSEIALDEVAAENDSLDSETFFPAEMVFSKNFDPVAKVDVATMTDVKESPFKQPCTPSTPVPVLRERLQRMRMSLLNKEKENEDLKEELEDLTKFTRLEQEIGVHVQATAKNVASPESADHLHRALQTANDMEVLYLDTQRKLSELQTEFRTKETEHENEIHSMQTDYKQRLETEIAEKKQIAKELTDLRNKFDRLDRDHSEADTHIQVISERHAKREADLRETLQEAWAQLELLGQDPNAIKANSDAKQKLALVEQELQKMQKCNSDAQSQIASLTEELRQFKESALTVPEVVTKDDDRMLDNSLNGMCLADELRDVFMNQECSFVTRSVHRTRKRPSSILSVALAKMDQSACILDSTEQELEPSKKTRLSIQSDQSEELDISEVKEIREYLVELQSVLVRYEADYEVLSQEKELLNSQLINAQNEIANLREGGNKADPLARHRDEENSVKKLDTSEEMLDSSCFMGEQSISTSIMDMEQSCESDDQFLSLRDQFTDTRGSSISTEISQAAAQRIEKVEHSNQIKQLEEELTQMSERLELLQQDVQEKSTALEQKQRSLEAAQSTVEVLQQRDEERQNLLLNLSELNEKINLLNEDSALVTRELETTRKTLKEIQAEAHALSVTKQLLESQLEKANEELDAVRAELEIRVAPPSESQMDQESVEKSEKILEDLSLALDRVKELESELEIKTTEAKAAQDAVQQACSSTDELKQASFEKIQLEDLVEKLTSQLDELQDDLELKTRELNEIQKVKQEIVLQKEFFFSELERKKLEVNEAQEELVEMRMKLESATTEVNTTKQDLHESCTRTQELVRLIEQLEMEKKDAVVSKEATEKELRIKSDALEEAQKSMEEVHRSGSSEVNVLQDLLDKTRAETQQLQSANQELLSEIDVAKTKIKDLENDLTSTNATLCAINEETASKNQEYSAELNRKTQVIQQLEVSLKDSSVHLSELQSTKEVVETELSELKQRIVDVEENLDSECRARAAVQRAAGEAASVAAAALQANVEEKEKIEQQLIEYREKAIKLSLELDHSTSALEAAKAEVIQIEKAARFERVPREDLDALSSELKEALLRVSQLEKSLEEKTAQLNLSYQKFEAAQARIRVLEQNEEIVSKQVQSFECTIQDLSAQNVNLDKMVAQFQSDLQSKEAELINFRSTNEKIALLESRLQEVNDETAHMSRIIDGKTDEILRLEEELARVTGSQNDHQKQLQHAEQRFHDKQRELDEIRNSLQSMQSVNDDLVAKLSDKENLNVDLRKNLENSSQRFDLLHSKLESVQSEKSSLSERVRLLESQLECQEQEIGDLRRGLSDVHNERDLSTQLKHRLTSLQAQYDDAVSQCQQLRLVRDEILTHQEQSKEEILRLGSQLQVKIEEKTALDQYRIQSESQKEAILRDYQTVKNALTEKENQLHTVQCQRDEFINQVKILNEKIGEVQKKASASESSSKIQVQRNLEETVDKLKKELVAARSKSEILQLNFETEEDQRNKKIERLDKELETVKQQYAKCKEQLRLLRYRPNEEGTVSLPKPRVSIVVESISIQTDPIADKGFGFRWQMEQYVSDNERLRKKVSELGERMEFYKDKLIKYRNLYFQTTGQDPQRPSSSSSNHSSQPMERHSSSSSNCRENVADCPFGDSDRNPNKKTSLASAIPTSINPQPVALQETHQDEAKARMSSGVAKPAMTTTASTRWSGGKKESLTKEEMEKINNCNPS</sequence>
<dbReference type="InterPro" id="IPR027640">
    <property type="entry name" value="Kinesin-like_fam"/>
</dbReference>
<evidence type="ECO:0000256" key="4">
    <source>
        <dbReference type="ARBA" id="ARBA00023054"/>
    </source>
</evidence>
<feature type="coiled-coil region" evidence="8">
    <location>
        <begin position="592"/>
        <end position="662"/>
    </location>
</feature>
<dbReference type="EMBL" id="CAKKLH010000112">
    <property type="protein sequence ID" value="CAH0103536.1"/>
    <property type="molecule type" value="Genomic_DNA"/>
</dbReference>